<keyword evidence="4" id="KW-1185">Reference proteome</keyword>
<dbReference type="GO" id="GO:0005829">
    <property type="term" value="C:cytosol"/>
    <property type="evidence" value="ECO:0007669"/>
    <property type="project" value="TreeGrafter"/>
</dbReference>
<dbReference type="PANTHER" id="PTHR43880">
    <property type="entry name" value="ALCOHOL DEHYDROGENASE"/>
    <property type="match status" value="1"/>
</dbReference>
<evidence type="ECO:0000256" key="1">
    <source>
        <dbReference type="ARBA" id="ARBA00022723"/>
    </source>
</evidence>
<dbReference type="Proteomes" id="UP000653305">
    <property type="component" value="Unassembled WGS sequence"/>
</dbReference>
<keyword evidence="2" id="KW-0862">Zinc</keyword>
<accession>A0A830BMP0</accession>
<dbReference type="PANTHER" id="PTHR43880:SF7">
    <property type="entry name" value="ALCOHOL DEHYDROGENASE-LIKE 7"/>
    <property type="match status" value="1"/>
</dbReference>
<organism evidence="3 4">
    <name type="scientific">Phtheirospermum japonicum</name>
    <dbReference type="NCBI Taxonomy" id="374723"/>
    <lineage>
        <taxon>Eukaryota</taxon>
        <taxon>Viridiplantae</taxon>
        <taxon>Streptophyta</taxon>
        <taxon>Embryophyta</taxon>
        <taxon>Tracheophyta</taxon>
        <taxon>Spermatophyta</taxon>
        <taxon>Magnoliopsida</taxon>
        <taxon>eudicotyledons</taxon>
        <taxon>Gunneridae</taxon>
        <taxon>Pentapetalae</taxon>
        <taxon>asterids</taxon>
        <taxon>lamiids</taxon>
        <taxon>Lamiales</taxon>
        <taxon>Orobanchaceae</taxon>
        <taxon>Orobanchaceae incertae sedis</taxon>
        <taxon>Phtheirospermum</taxon>
    </lineage>
</organism>
<gene>
    <name evidence="3" type="ORF">PHJA_000471500</name>
</gene>
<evidence type="ECO:0000256" key="2">
    <source>
        <dbReference type="ARBA" id="ARBA00022833"/>
    </source>
</evidence>
<name>A0A830BMP0_9LAMI</name>
<dbReference type="Gene3D" id="3.40.50.720">
    <property type="entry name" value="NAD(P)-binding Rossmann-like Domain"/>
    <property type="match status" value="1"/>
</dbReference>
<proteinExistence type="predicted"/>
<dbReference type="GO" id="GO:0051903">
    <property type="term" value="F:S-(hydroxymethyl)glutathione dehydrogenase [NAD(P)+] activity"/>
    <property type="evidence" value="ECO:0007669"/>
    <property type="project" value="TreeGrafter"/>
</dbReference>
<keyword evidence="1" id="KW-0479">Metal-binding</keyword>
<dbReference type="EMBL" id="BMAC01000061">
    <property type="protein sequence ID" value="GFP83281.1"/>
    <property type="molecule type" value="Genomic_DNA"/>
</dbReference>
<dbReference type="GO" id="GO:0046294">
    <property type="term" value="P:formaldehyde catabolic process"/>
    <property type="evidence" value="ECO:0007669"/>
    <property type="project" value="TreeGrafter"/>
</dbReference>
<dbReference type="GO" id="GO:0008270">
    <property type="term" value="F:zinc ion binding"/>
    <property type="evidence" value="ECO:0007669"/>
    <property type="project" value="TreeGrafter"/>
</dbReference>
<sequence length="69" mass="7852">MLIRVGVLLKHYSCGDKRVSEIIIEMTGGRADYCFECVGKASLELELDKFVMHEIGFKDINKAFDLLLE</sequence>
<evidence type="ECO:0000313" key="4">
    <source>
        <dbReference type="Proteomes" id="UP000653305"/>
    </source>
</evidence>
<protein>
    <submittedName>
        <fullName evidence="3">Alcohol dehydrogenase-like 5</fullName>
    </submittedName>
</protein>
<reference evidence="3" key="1">
    <citation type="submission" date="2020-07" db="EMBL/GenBank/DDBJ databases">
        <title>Ethylene signaling mediates host invasion by parasitic plants.</title>
        <authorList>
            <person name="Yoshida S."/>
        </authorList>
    </citation>
    <scope>NUCLEOTIDE SEQUENCE</scope>
    <source>
        <strain evidence="3">Okayama</strain>
    </source>
</reference>
<evidence type="ECO:0000313" key="3">
    <source>
        <dbReference type="EMBL" id="GFP83281.1"/>
    </source>
</evidence>
<comment type="caution">
    <text evidence="3">The sequence shown here is derived from an EMBL/GenBank/DDBJ whole genome shotgun (WGS) entry which is preliminary data.</text>
</comment>
<dbReference type="OrthoDB" id="417550at2759"/>
<dbReference type="AlphaFoldDB" id="A0A830BMP0"/>